<evidence type="ECO:0000313" key="7">
    <source>
        <dbReference type="Ensembl" id="ENSAPEP00000019622.1"/>
    </source>
</evidence>
<dbReference type="AlphaFoldDB" id="A0A3P8T7K2"/>
<dbReference type="Gene3D" id="2.60.20.10">
    <property type="entry name" value="Crystallins"/>
    <property type="match status" value="2"/>
</dbReference>
<dbReference type="InterPro" id="IPR011024">
    <property type="entry name" value="G_crystallin-like"/>
</dbReference>
<name>A0A3P8T7K2_AMPPE</name>
<dbReference type="GeneTree" id="ENSGT00940000163322"/>
<dbReference type="Ensembl" id="ENSAPET00000020152.1">
    <property type="protein sequence ID" value="ENSAPEP00000019622.1"/>
    <property type="gene ID" value="ENSAPEG00000014006.1"/>
</dbReference>
<organism evidence="7 8">
    <name type="scientific">Amphiprion percula</name>
    <name type="common">Orange clownfish</name>
    <name type="synonym">Lutjanus percula</name>
    <dbReference type="NCBI Taxonomy" id="161767"/>
    <lineage>
        <taxon>Eukaryota</taxon>
        <taxon>Metazoa</taxon>
        <taxon>Chordata</taxon>
        <taxon>Craniata</taxon>
        <taxon>Vertebrata</taxon>
        <taxon>Euteleostomi</taxon>
        <taxon>Actinopterygii</taxon>
        <taxon>Neopterygii</taxon>
        <taxon>Teleostei</taxon>
        <taxon>Neoteleostei</taxon>
        <taxon>Acanthomorphata</taxon>
        <taxon>Ovalentaria</taxon>
        <taxon>Pomacentridae</taxon>
        <taxon>Amphiprion</taxon>
    </lineage>
</organism>
<reference evidence="7 8" key="1">
    <citation type="submission" date="2018-03" db="EMBL/GenBank/DDBJ databases">
        <title>Finding Nemo's genes: A chromosome-scale reference assembly of the genome of the orange clownfish Amphiprion percula.</title>
        <authorList>
            <person name="Lehmann R."/>
        </authorList>
    </citation>
    <scope>NUCLEOTIDE SEQUENCE</scope>
</reference>
<protein>
    <recommendedName>
        <fullName evidence="6">Beta/gamma crystallin 'Greek key' domain-containing protein</fullName>
    </recommendedName>
</protein>
<dbReference type="SMART" id="SM00247">
    <property type="entry name" value="XTALbg"/>
    <property type="match status" value="2"/>
</dbReference>
<evidence type="ECO:0000259" key="6">
    <source>
        <dbReference type="PROSITE" id="PS50915"/>
    </source>
</evidence>
<comment type="function">
    <text evidence="1">Crystallins are the dominant structural components of the vertebrate eye lens.</text>
</comment>
<evidence type="ECO:0000256" key="5">
    <source>
        <dbReference type="SAM" id="MobiDB-lite"/>
    </source>
</evidence>
<dbReference type="GO" id="GO:0002088">
    <property type="term" value="P:lens development in camera-type eye"/>
    <property type="evidence" value="ECO:0007669"/>
    <property type="project" value="TreeGrafter"/>
</dbReference>
<feature type="domain" description="Beta/gamma crystallin 'Greek key'" evidence="6">
    <location>
        <begin position="64"/>
        <end position="102"/>
    </location>
</feature>
<dbReference type="PROSITE" id="PS50915">
    <property type="entry name" value="CRYSTALLIN_BETA_GAMMA"/>
    <property type="match status" value="3"/>
</dbReference>
<dbReference type="PRINTS" id="PR01367">
    <property type="entry name" value="BGCRYSTALLIN"/>
</dbReference>
<dbReference type="InterPro" id="IPR050252">
    <property type="entry name" value="Beta/Gamma-Crystallin"/>
</dbReference>
<keyword evidence="4" id="KW-0677">Repeat</keyword>
<dbReference type="FunFam" id="2.60.20.10:FF:000001">
    <property type="entry name" value="Crystallin gamma S"/>
    <property type="match status" value="1"/>
</dbReference>
<dbReference type="FunFam" id="2.60.20.10:FF:000003">
    <property type="entry name" value="Crystallin gamma S"/>
    <property type="match status" value="1"/>
</dbReference>
<evidence type="ECO:0000256" key="2">
    <source>
        <dbReference type="ARBA" id="ARBA00009646"/>
    </source>
</evidence>
<dbReference type="SUPFAM" id="SSF49695">
    <property type="entry name" value="gamma-Crystallin-like"/>
    <property type="match status" value="1"/>
</dbReference>
<dbReference type="GO" id="GO:0005212">
    <property type="term" value="F:structural constituent of eye lens"/>
    <property type="evidence" value="ECO:0007669"/>
    <property type="project" value="UniProtKB-KW"/>
</dbReference>
<feature type="domain" description="Beta/gamma crystallin 'Greek key'" evidence="6">
    <location>
        <begin position="103"/>
        <end position="145"/>
    </location>
</feature>
<feature type="domain" description="Beta/gamma crystallin 'Greek key'" evidence="6">
    <location>
        <begin position="192"/>
        <end position="234"/>
    </location>
</feature>
<dbReference type="InterPro" id="IPR001064">
    <property type="entry name" value="Beta/gamma_crystallin"/>
</dbReference>
<accession>A0A3P8T7K2</accession>
<dbReference type="PANTHER" id="PTHR11818:SF129">
    <property type="entry name" value="CRYSTALLIN, GAMMA M6-RELATED"/>
    <property type="match status" value="1"/>
</dbReference>
<keyword evidence="3" id="KW-0273">Eye lens protein</keyword>
<keyword evidence="8" id="KW-1185">Reference proteome</keyword>
<evidence type="ECO:0000313" key="8">
    <source>
        <dbReference type="Proteomes" id="UP000265080"/>
    </source>
</evidence>
<dbReference type="PANTHER" id="PTHR11818">
    <property type="entry name" value="BETA/GAMMA CRYSTALLIN"/>
    <property type="match status" value="1"/>
</dbReference>
<evidence type="ECO:0000256" key="1">
    <source>
        <dbReference type="ARBA" id="ARBA00003689"/>
    </source>
</evidence>
<dbReference type="GO" id="GO:0007601">
    <property type="term" value="P:visual perception"/>
    <property type="evidence" value="ECO:0007669"/>
    <property type="project" value="TreeGrafter"/>
</dbReference>
<proteinExistence type="inferred from homology"/>
<evidence type="ECO:0000256" key="3">
    <source>
        <dbReference type="ARBA" id="ARBA00022613"/>
    </source>
</evidence>
<reference evidence="7" key="2">
    <citation type="submission" date="2025-08" db="UniProtKB">
        <authorList>
            <consortium name="Ensembl"/>
        </authorList>
    </citation>
    <scope>IDENTIFICATION</scope>
</reference>
<evidence type="ECO:0000256" key="4">
    <source>
        <dbReference type="ARBA" id="ARBA00022737"/>
    </source>
</evidence>
<dbReference type="Pfam" id="PF00030">
    <property type="entry name" value="Crystall"/>
    <property type="match status" value="2"/>
</dbReference>
<dbReference type="OMA" id="MDRFHVN"/>
<dbReference type="Proteomes" id="UP000265080">
    <property type="component" value="Chromosome 12"/>
</dbReference>
<feature type="region of interest" description="Disordered" evidence="5">
    <location>
        <begin position="1"/>
        <end position="23"/>
    </location>
</feature>
<reference evidence="7" key="3">
    <citation type="submission" date="2025-09" db="UniProtKB">
        <authorList>
            <consortium name="Ensembl"/>
        </authorList>
    </citation>
    <scope>IDENTIFICATION</scope>
</reference>
<sequence length="236" mass="27720">MTRVWKNSRPVSSHLYKHDHSSGGTNTKDYNMNDTCRVCTSHSLYMCQVESSESWMDHRAADMGKVIFYEDRNFSGRRFECSSDCADLMCQLSRCSSIRVESGCFMIYEKPNYTGNQYYLRRGEYPDFQHWMGVNDSVSSCRSIPTEPGSFNVRLYERIEFGGQMMDLVDDCPSVMDRFHMNDIFSCNVTNGNWLFYEHPNYRGRMYLIRPGEYKRFSEWGGRSARVGSIRRIMDY</sequence>
<comment type="similarity">
    <text evidence="2">Belongs to the beta/gamma-crystallin family.</text>
</comment>